<dbReference type="Proteomes" id="UP001159427">
    <property type="component" value="Unassembled WGS sequence"/>
</dbReference>
<evidence type="ECO:0000313" key="2">
    <source>
        <dbReference type="EMBL" id="CAH3018222.1"/>
    </source>
</evidence>
<dbReference type="EMBL" id="CALNXI010000081">
    <property type="protein sequence ID" value="CAH3018222.1"/>
    <property type="molecule type" value="Genomic_DNA"/>
</dbReference>
<sequence>MNGVTDLNSIQEEFSAPAPPKVEHPCRHPGCNRKYFYMKCLLKHELNVHGLDLPNPANGPEKLVIKIGVYYFRASKPFTGVGCVQIQIQYTGRHNKTSLKDTMYLGFQPTICEFKDVIFQKKAGKEMCLAVPDRLENEITTLGVSCLQLACRVTTPYEVVQNLFQNQAPVYSVEEVMKCFETVVAVAIEEGVCHPIEACNIAKNKVEENIAGYQIIGDNLDLHINVKHMSNDNKNDSLHMFNIVAIKDDVSGKSLPDHSRITVEEIKVEDFLPSARDIDLLKRDFIPIWTRVLGAQLEKFSLFRPVVVWHIPHEYSAVMQQPSKVVPLGVLPKNENLDDDMIDIVETIQEKYVPRSDKEKGLKTVFFGGTN</sequence>
<feature type="domain" description="C2H2-type" evidence="1">
    <location>
        <begin position="26"/>
        <end position="49"/>
    </location>
</feature>
<gene>
    <name evidence="2" type="ORF">PEVE_00042009</name>
</gene>
<comment type="caution">
    <text evidence="2">The sequence shown here is derived from an EMBL/GenBank/DDBJ whole genome shotgun (WGS) entry which is preliminary data.</text>
</comment>
<protein>
    <recommendedName>
        <fullName evidence="1">C2H2-type domain-containing protein</fullName>
    </recommendedName>
</protein>
<organism evidence="2 3">
    <name type="scientific">Porites evermanni</name>
    <dbReference type="NCBI Taxonomy" id="104178"/>
    <lineage>
        <taxon>Eukaryota</taxon>
        <taxon>Metazoa</taxon>
        <taxon>Cnidaria</taxon>
        <taxon>Anthozoa</taxon>
        <taxon>Hexacorallia</taxon>
        <taxon>Scleractinia</taxon>
        <taxon>Fungiina</taxon>
        <taxon>Poritidae</taxon>
        <taxon>Porites</taxon>
    </lineage>
</organism>
<evidence type="ECO:0000313" key="3">
    <source>
        <dbReference type="Proteomes" id="UP001159427"/>
    </source>
</evidence>
<reference evidence="2 3" key="1">
    <citation type="submission" date="2022-05" db="EMBL/GenBank/DDBJ databases">
        <authorList>
            <consortium name="Genoscope - CEA"/>
            <person name="William W."/>
        </authorList>
    </citation>
    <scope>NUCLEOTIDE SEQUENCE [LARGE SCALE GENOMIC DNA]</scope>
</reference>
<dbReference type="InterPro" id="IPR013087">
    <property type="entry name" value="Znf_C2H2_type"/>
</dbReference>
<proteinExistence type="predicted"/>
<evidence type="ECO:0000259" key="1">
    <source>
        <dbReference type="PROSITE" id="PS00028"/>
    </source>
</evidence>
<keyword evidence="3" id="KW-1185">Reference proteome</keyword>
<name>A0ABN8LRZ8_9CNID</name>
<dbReference type="PROSITE" id="PS00028">
    <property type="entry name" value="ZINC_FINGER_C2H2_1"/>
    <property type="match status" value="1"/>
</dbReference>
<accession>A0ABN8LRZ8</accession>